<proteinExistence type="inferred from homology"/>
<feature type="region of interest" description="Disordered" evidence="3">
    <location>
        <begin position="268"/>
        <end position="287"/>
    </location>
</feature>
<keyword evidence="5" id="KW-1185">Reference proteome</keyword>
<feature type="compositionally biased region" description="Basic and acidic residues" evidence="3">
    <location>
        <begin position="268"/>
        <end position="277"/>
    </location>
</feature>
<dbReference type="PANTHER" id="PTHR45966">
    <property type="entry name" value="GDSL-LIKE LIPASE/ACYLHYDROLASE"/>
    <property type="match status" value="1"/>
</dbReference>
<dbReference type="InterPro" id="IPR044552">
    <property type="entry name" value="GLIP1-5/GLL25"/>
</dbReference>
<name>A0A0S3SW44_PHAAN</name>
<dbReference type="Proteomes" id="UP000291084">
    <property type="component" value="Chromosome 9"/>
</dbReference>
<evidence type="ECO:0000313" key="4">
    <source>
        <dbReference type="EMBL" id="BAT97130.1"/>
    </source>
</evidence>
<keyword evidence="2" id="KW-0732">Signal</keyword>
<dbReference type="GO" id="GO:0016298">
    <property type="term" value="F:lipase activity"/>
    <property type="evidence" value="ECO:0007669"/>
    <property type="project" value="TreeGrafter"/>
</dbReference>
<dbReference type="Gene3D" id="3.40.50.1110">
    <property type="entry name" value="SGNH hydrolase"/>
    <property type="match status" value="1"/>
</dbReference>
<dbReference type="InterPro" id="IPR036514">
    <property type="entry name" value="SGNH_hydro_sf"/>
</dbReference>
<dbReference type="PANTHER" id="PTHR45966:SF34">
    <property type="entry name" value="GDSL-LIKE LIPASE_ACYLHYDROLASE"/>
    <property type="match status" value="1"/>
</dbReference>
<evidence type="ECO:0000256" key="3">
    <source>
        <dbReference type="SAM" id="MobiDB-lite"/>
    </source>
</evidence>
<gene>
    <name evidence="4" type="primary">Vigan.09G049000</name>
    <name evidence="4" type="ORF">VIGAN_09049000</name>
</gene>
<accession>A0A0S3SW44</accession>
<sequence>MGFFCLLSAHAELAKLPILPPYLHPGRVEHVYGVNFASGGAGALRETAQGFVIDLKTQAIYLKDLKNVFSQRLGKAIAEDIVSKSVYLFSIGGNDYGSLLNPDSNLVLPPGDHQGFVDIVIGNLTDVEIYNLGGRKFGFANVGPIGCLPAVRALVKNGSTCLEEFSAIARLHNAALSKRLYELEKQLKGFKYSVTDFYAIFSEMLNNPTKYGISKSHVPLNFISEDVVITVLALSEGFKDPSVACCGGGLYRGDQSCGGNKGIKEYESYKPKEHREEDNDCTFYPSS</sequence>
<evidence type="ECO:0000256" key="2">
    <source>
        <dbReference type="ARBA" id="ARBA00022729"/>
    </source>
</evidence>
<evidence type="ECO:0000313" key="5">
    <source>
        <dbReference type="Proteomes" id="UP000291084"/>
    </source>
</evidence>
<evidence type="ECO:0000256" key="1">
    <source>
        <dbReference type="ARBA" id="ARBA00008668"/>
    </source>
</evidence>
<dbReference type="InterPro" id="IPR001087">
    <property type="entry name" value="GDSL"/>
</dbReference>
<dbReference type="Pfam" id="PF00657">
    <property type="entry name" value="Lipase_GDSL"/>
    <property type="match status" value="1"/>
</dbReference>
<organism evidence="4 5">
    <name type="scientific">Vigna angularis var. angularis</name>
    <dbReference type="NCBI Taxonomy" id="157739"/>
    <lineage>
        <taxon>Eukaryota</taxon>
        <taxon>Viridiplantae</taxon>
        <taxon>Streptophyta</taxon>
        <taxon>Embryophyta</taxon>
        <taxon>Tracheophyta</taxon>
        <taxon>Spermatophyta</taxon>
        <taxon>Magnoliopsida</taxon>
        <taxon>eudicotyledons</taxon>
        <taxon>Gunneridae</taxon>
        <taxon>Pentapetalae</taxon>
        <taxon>rosids</taxon>
        <taxon>fabids</taxon>
        <taxon>Fabales</taxon>
        <taxon>Fabaceae</taxon>
        <taxon>Papilionoideae</taxon>
        <taxon>50 kb inversion clade</taxon>
        <taxon>NPAAA clade</taxon>
        <taxon>indigoferoid/millettioid clade</taxon>
        <taxon>Phaseoleae</taxon>
        <taxon>Vigna</taxon>
    </lineage>
</organism>
<dbReference type="EMBL" id="AP015042">
    <property type="protein sequence ID" value="BAT97130.1"/>
    <property type="molecule type" value="Genomic_DNA"/>
</dbReference>
<evidence type="ECO:0008006" key="6">
    <source>
        <dbReference type="Google" id="ProtNLM"/>
    </source>
</evidence>
<reference evidence="4 5" key="1">
    <citation type="journal article" date="2015" name="Sci. Rep.">
        <title>The power of single molecule real-time sequencing technology in the de novo assembly of a eukaryotic genome.</title>
        <authorList>
            <person name="Sakai H."/>
            <person name="Naito K."/>
            <person name="Ogiso-Tanaka E."/>
            <person name="Takahashi Y."/>
            <person name="Iseki K."/>
            <person name="Muto C."/>
            <person name="Satou K."/>
            <person name="Teruya K."/>
            <person name="Shiroma A."/>
            <person name="Shimoji M."/>
            <person name="Hirano T."/>
            <person name="Itoh T."/>
            <person name="Kaga A."/>
            <person name="Tomooka N."/>
        </authorList>
    </citation>
    <scope>NUCLEOTIDE SEQUENCE [LARGE SCALE GENOMIC DNA]</scope>
    <source>
        <strain evidence="5">cv. Shumari</strain>
    </source>
</reference>
<dbReference type="AlphaFoldDB" id="A0A0S3SW44"/>
<comment type="similarity">
    <text evidence="1">Belongs to the 'GDSL' lipolytic enzyme family.</text>
</comment>
<protein>
    <recommendedName>
        <fullName evidence="6">GDSL esterase/lipase</fullName>
    </recommendedName>
</protein>